<feature type="region of interest" description="Disordered" evidence="1">
    <location>
        <begin position="157"/>
        <end position="191"/>
    </location>
</feature>
<accession>A0A9P6A1Q6</accession>
<dbReference type="EMBL" id="MU154542">
    <property type="protein sequence ID" value="KAF9497666.1"/>
    <property type="molecule type" value="Genomic_DNA"/>
</dbReference>
<comment type="caution">
    <text evidence="3">The sequence shown here is derived from an EMBL/GenBank/DDBJ whole genome shotgun (WGS) entry which is preliminary data.</text>
</comment>
<evidence type="ECO:0008006" key="5">
    <source>
        <dbReference type="Google" id="ProtNLM"/>
    </source>
</evidence>
<name>A0A9P6A1Q6_PLEER</name>
<evidence type="ECO:0000256" key="2">
    <source>
        <dbReference type="SAM" id="SignalP"/>
    </source>
</evidence>
<gene>
    <name evidence="3" type="ORF">BDN71DRAFT_1429353</name>
</gene>
<organism evidence="3 4">
    <name type="scientific">Pleurotus eryngii</name>
    <name type="common">Boletus of the steppes</name>
    <dbReference type="NCBI Taxonomy" id="5323"/>
    <lineage>
        <taxon>Eukaryota</taxon>
        <taxon>Fungi</taxon>
        <taxon>Dikarya</taxon>
        <taxon>Basidiomycota</taxon>
        <taxon>Agaricomycotina</taxon>
        <taxon>Agaricomycetes</taxon>
        <taxon>Agaricomycetidae</taxon>
        <taxon>Agaricales</taxon>
        <taxon>Pleurotineae</taxon>
        <taxon>Pleurotaceae</taxon>
        <taxon>Pleurotus</taxon>
    </lineage>
</organism>
<feature type="signal peptide" evidence="2">
    <location>
        <begin position="1"/>
        <end position="27"/>
    </location>
</feature>
<dbReference type="Proteomes" id="UP000807025">
    <property type="component" value="Unassembled WGS sequence"/>
</dbReference>
<evidence type="ECO:0000313" key="3">
    <source>
        <dbReference type="EMBL" id="KAF9497666.1"/>
    </source>
</evidence>
<evidence type="ECO:0000256" key="1">
    <source>
        <dbReference type="SAM" id="MobiDB-lite"/>
    </source>
</evidence>
<protein>
    <recommendedName>
        <fullName evidence="5">C2H2-type domain-containing protein</fullName>
    </recommendedName>
</protein>
<feature type="chain" id="PRO_5040216591" description="C2H2-type domain-containing protein" evidence="2">
    <location>
        <begin position="28"/>
        <end position="398"/>
    </location>
</feature>
<keyword evidence="4" id="KW-1185">Reference proteome</keyword>
<sequence length="398" mass="45322">MQLLALSVANFNFVAILLLCLLPRMNSDDSSEAGYGMDNPYLMLANLTDCHSRPGVKCRKNAKPKPLNTVFYVHEDANLETFFNCLLDTLKDNSIGFECYENGDLYANFEAEYSIPCTNIKNVAIHSADDYLSLMEHAVKKAHPEVKLTVTEIKVTLDDEEDTDGEAEEESERSRKRPKKNEPTPEEVEQTENIVKLKTLYQCEDRSCPYDICWPHSTLKKHINLTHTHFLEWASLMNKDTSDSAIDFKNPPHSKCFNPIWMNPDDRLVHHCHALTSTTNEVQGGHHHFTFNIEGLTVNPTRVIPGPNPPAGAPIARNFMACPKIFLYQFVKHYDLSNTIFEKLMNFKVTEPHALAYLLKGNLQAEGKLSLPQIADVRYAQECWLAKDPPLELNIWED</sequence>
<proteinExistence type="predicted"/>
<dbReference type="AlphaFoldDB" id="A0A9P6A1Q6"/>
<evidence type="ECO:0000313" key="4">
    <source>
        <dbReference type="Proteomes" id="UP000807025"/>
    </source>
</evidence>
<reference evidence="3" key="1">
    <citation type="submission" date="2020-11" db="EMBL/GenBank/DDBJ databases">
        <authorList>
            <consortium name="DOE Joint Genome Institute"/>
            <person name="Ahrendt S."/>
            <person name="Riley R."/>
            <person name="Andreopoulos W."/>
            <person name="Labutti K."/>
            <person name="Pangilinan J."/>
            <person name="Ruiz-Duenas F.J."/>
            <person name="Barrasa J.M."/>
            <person name="Sanchez-Garcia M."/>
            <person name="Camarero S."/>
            <person name="Miyauchi S."/>
            <person name="Serrano A."/>
            <person name="Linde D."/>
            <person name="Babiker R."/>
            <person name="Drula E."/>
            <person name="Ayuso-Fernandez I."/>
            <person name="Pacheco R."/>
            <person name="Padilla G."/>
            <person name="Ferreira P."/>
            <person name="Barriuso J."/>
            <person name="Kellner H."/>
            <person name="Castanera R."/>
            <person name="Alfaro M."/>
            <person name="Ramirez L."/>
            <person name="Pisabarro A.G."/>
            <person name="Kuo A."/>
            <person name="Tritt A."/>
            <person name="Lipzen A."/>
            <person name="He G."/>
            <person name="Yan M."/>
            <person name="Ng V."/>
            <person name="Cullen D."/>
            <person name="Martin F."/>
            <person name="Rosso M.-N."/>
            <person name="Henrissat B."/>
            <person name="Hibbett D."/>
            <person name="Martinez A.T."/>
            <person name="Grigoriev I.V."/>
        </authorList>
    </citation>
    <scope>NUCLEOTIDE SEQUENCE</scope>
    <source>
        <strain evidence="3">ATCC 90797</strain>
    </source>
</reference>
<feature type="compositionally biased region" description="Acidic residues" evidence="1">
    <location>
        <begin position="158"/>
        <end position="171"/>
    </location>
</feature>
<keyword evidence="2" id="KW-0732">Signal</keyword>
<dbReference type="OrthoDB" id="3269111at2759"/>